<dbReference type="AlphaFoldDB" id="A0A931G3Q0"/>
<organism evidence="1 2">
    <name type="scientific">Arthrobacter terrae</name>
    <dbReference type="NCBI Taxonomy" id="2935737"/>
    <lineage>
        <taxon>Bacteria</taxon>
        <taxon>Bacillati</taxon>
        <taxon>Actinomycetota</taxon>
        <taxon>Actinomycetes</taxon>
        <taxon>Micrococcales</taxon>
        <taxon>Micrococcaceae</taxon>
        <taxon>Arthrobacter</taxon>
    </lineage>
</organism>
<dbReference type="RefSeq" id="WP_196395864.1">
    <property type="nucleotide sequence ID" value="NZ_JADNYM010000006.1"/>
</dbReference>
<sequence>MCLDPDNELEGQVSINELLIAMGEAPIEPILRDQITDEATPFVYVASALPGL</sequence>
<evidence type="ECO:0000313" key="2">
    <source>
        <dbReference type="Proteomes" id="UP000655366"/>
    </source>
</evidence>
<evidence type="ECO:0000313" key="1">
    <source>
        <dbReference type="EMBL" id="MBG0738911.1"/>
    </source>
</evidence>
<comment type="caution">
    <text evidence="1">The sequence shown here is derived from an EMBL/GenBank/DDBJ whole genome shotgun (WGS) entry which is preliminary data.</text>
</comment>
<name>A0A931G3Q0_9MICC</name>
<proteinExistence type="predicted"/>
<accession>A0A931G3Q0</accession>
<reference evidence="1 2" key="1">
    <citation type="submission" date="2020-11" db="EMBL/GenBank/DDBJ databases">
        <title>Arthrobacter antarcticus sp. nov., isolated from Antarctic Soil.</title>
        <authorList>
            <person name="Li J."/>
        </authorList>
    </citation>
    <scope>NUCLEOTIDE SEQUENCE [LARGE SCALE GENOMIC DNA]</scope>
    <source>
        <strain evidence="1 2">Z1-20</strain>
    </source>
</reference>
<keyword evidence="2" id="KW-1185">Reference proteome</keyword>
<dbReference type="EMBL" id="JADNYM010000006">
    <property type="protein sequence ID" value="MBG0738911.1"/>
    <property type="molecule type" value="Genomic_DNA"/>
</dbReference>
<gene>
    <name evidence="1" type="ORF">IV500_05675</name>
</gene>
<dbReference type="Proteomes" id="UP000655366">
    <property type="component" value="Unassembled WGS sequence"/>
</dbReference>
<protein>
    <submittedName>
        <fullName evidence="1">Uncharacterized protein</fullName>
    </submittedName>
</protein>